<proteinExistence type="predicted"/>
<evidence type="ECO:0000313" key="3">
    <source>
        <dbReference type="Proteomes" id="UP000271098"/>
    </source>
</evidence>
<evidence type="ECO:0000256" key="1">
    <source>
        <dbReference type="SAM" id="Phobius"/>
    </source>
</evidence>
<name>A0A183F0F1_9BILA</name>
<dbReference type="Proteomes" id="UP000271098">
    <property type="component" value="Unassembled WGS sequence"/>
</dbReference>
<reference evidence="4" key="1">
    <citation type="submission" date="2016-06" db="UniProtKB">
        <authorList>
            <consortium name="WormBaseParasite"/>
        </authorList>
    </citation>
    <scope>IDENTIFICATION</scope>
</reference>
<keyword evidence="3" id="KW-1185">Reference proteome</keyword>
<evidence type="ECO:0000313" key="2">
    <source>
        <dbReference type="EMBL" id="VDN48118.1"/>
    </source>
</evidence>
<reference evidence="2 3" key="2">
    <citation type="submission" date="2018-11" db="EMBL/GenBank/DDBJ databases">
        <authorList>
            <consortium name="Pathogen Informatics"/>
        </authorList>
    </citation>
    <scope>NUCLEOTIDE SEQUENCE [LARGE SCALE GENOMIC DNA]</scope>
</reference>
<evidence type="ECO:0000313" key="4">
    <source>
        <dbReference type="WBParaSite" id="GPUH_0002672201-mRNA-1"/>
    </source>
</evidence>
<keyword evidence="1" id="KW-0472">Membrane</keyword>
<dbReference type="EMBL" id="UYRT01113093">
    <property type="protein sequence ID" value="VDN48118.1"/>
    <property type="molecule type" value="Genomic_DNA"/>
</dbReference>
<protein>
    <submittedName>
        <fullName evidence="2 4">Uncharacterized protein</fullName>
    </submittedName>
</protein>
<keyword evidence="1" id="KW-1133">Transmembrane helix</keyword>
<dbReference type="WBParaSite" id="GPUH_0002672201-mRNA-1">
    <property type="protein sequence ID" value="GPUH_0002672201-mRNA-1"/>
    <property type="gene ID" value="GPUH_0002672201"/>
</dbReference>
<feature type="transmembrane region" description="Helical" evidence="1">
    <location>
        <begin position="43"/>
        <end position="60"/>
    </location>
</feature>
<gene>
    <name evidence="2" type="ORF">GPUH_LOCUS26692</name>
</gene>
<organism evidence="4">
    <name type="scientific">Gongylonema pulchrum</name>
    <dbReference type="NCBI Taxonomy" id="637853"/>
    <lineage>
        <taxon>Eukaryota</taxon>
        <taxon>Metazoa</taxon>
        <taxon>Ecdysozoa</taxon>
        <taxon>Nematoda</taxon>
        <taxon>Chromadorea</taxon>
        <taxon>Rhabditida</taxon>
        <taxon>Spirurina</taxon>
        <taxon>Spiruromorpha</taxon>
        <taxon>Spiruroidea</taxon>
        <taxon>Gongylonematidae</taxon>
        <taxon>Gongylonema</taxon>
    </lineage>
</organism>
<sequence length="63" mass="7544">MVPGVSSNFELSKHEKVCDIYIHIYIYIYIHTYKPAHSYNRDLLILLDFIGFFQAFSWFANPR</sequence>
<keyword evidence="1" id="KW-0812">Transmembrane</keyword>
<accession>A0A183F0F1</accession>
<dbReference type="AlphaFoldDB" id="A0A183F0F1"/>